<dbReference type="NCBIfam" id="TIGR01499">
    <property type="entry name" value="folC"/>
    <property type="match status" value="1"/>
</dbReference>
<dbReference type="GO" id="GO:0005737">
    <property type="term" value="C:cytoplasm"/>
    <property type="evidence" value="ECO:0007669"/>
    <property type="project" value="TreeGrafter"/>
</dbReference>
<dbReference type="PANTHER" id="PTHR11136">
    <property type="entry name" value="FOLYLPOLYGLUTAMATE SYNTHASE-RELATED"/>
    <property type="match status" value="1"/>
</dbReference>
<feature type="domain" description="Mur ligase central" evidence="11">
    <location>
        <begin position="53"/>
        <end position="284"/>
    </location>
</feature>
<dbReference type="PANTHER" id="PTHR11136:SF0">
    <property type="entry name" value="DIHYDROFOLATE SYNTHETASE-RELATED"/>
    <property type="match status" value="1"/>
</dbReference>
<evidence type="ECO:0000256" key="4">
    <source>
        <dbReference type="ARBA" id="ARBA00022598"/>
    </source>
</evidence>
<dbReference type="InterPro" id="IPR036615">
    <property type="entry name" value="Mur_ligase_C_dom_sf"/>
</dbReference>
<keyword evidence="4" id="KW-0436">Ligase</keyword>
<evidence type="ECO:0000256" key="2">
    <source>
        <dbReference type="ARBA" id="ARBA00008276"/>
    </source>
</evidence>
<name>A0A6J6NSC1_9ZZZZ</name>
<comment type="cofactor">
    <cofactor evidence="1">
        <name>Mg(2+)</name>
        <dbReference type="ChEBI" id="CHEBI:18420"/>
    </cofactor>
</comment>
<evidence type="ECO:0000256" key="6">
    <source>
        <dbReference type="ARBA" id="ARBA00022741"/>
    </source>
</evidence>
<dbReference type="InterPro" id="IPR013221">
    <property type="entry name" value="Mur_ligase_cen"/>
</dbReference>
<dbReference type="Gene3D" id="3.40.1190.10">
    <property type="entry name" value="Mur-like, catalytic domain"/>
    <property type="match status" value="1"/>
</dbReference>
<evidence type="ECO:0000256" key="1">
    <source>
        <dbReference type="ARBA" id="ARBA00001946"/>
    </source>
</evidence>
<reference evidence="12" key="1">
    <citation type="submission" date="2020-05" db="EMBL/GenBank/DDBJ databases">
        <authorList>
            <person name="Chiriac C."/>
            <person name="Salcher M."/>
            <person name="Ghai R."/>
            <person name="Kavagutti S V."/>
        </authorList>
    </citation>
    <scope>NUCLEOTIDE SEQUENCE</scope>
</reference>
<evidence type="ECO:0000313" key="12">
    <source>
        <dbReference type="EMBL" id="CAB4689337.1"/>
    </source>
</evidence>
<evidence type="ECO:0000256" key="9">
    <source>
        <dbReference type="ARBA" id="ARBA00047493"/>
    </source>
</evidence>
<keyword evidence="8" id="KW-0460">Magnesium</keyword>
<comment type="catalytic activity">
    <reaction evidence="9">
        <text>(6S)-5,6,7,8-tetrahydrofolyl-(gamma-L-Glu)(n) + L-glutamate + ATP = (6S)-5,6,7,8-tetrahydrofolyl-(gamma-L-Glu)(n+1) + ADP + phosphate + H(+)</text>
        <dbReference type="Rhea" id="RHEA:10580"/>
        <dbReference type="Rhea" id="RHEA-COMP:14738"/>
        <dbReference type="Rhea" id="RHEA-COMP:14740"/>
        <dbReference type="ChEBI" id="CHEBI:15378"/>
        <dbReference type="ChEBI" id="CHEBI:29985"/>
        <dbReference type="ChEBI" id="CHEBI:30616"/>
        <dbReference type="ChEBI" id="CHEBI:43474"/>
        <dbReference type="ChEBI" id="CHEBI:141005"/>
        <dbReference type="ChEBI" id="CHEBI:456216"/>
        <dbReference type="EC" id="6.3.2.17"/>
    </reaction>
</comment>
<dbReference type="SUPFAM" id="SSF53623">
    <property type="entry name" value="MurD-like peptide ligases, catalytic domain"/>
    <property type="match status" value="1"/>
</dbReference>
<evidence type="ECO:0000256" key="8">
    <source>
        <dbReference type="ARBA" id="ARBA00022842"/>
    </source>
</evidence>
<dbReference type="InterPro" id="IPR018109">
    <property type="entry name" value="Folylpolyglutamate_synth_CS"/>
</dbReference>
<dbReference type="AlphaFoldDB" id="A0A6J6NSC1"/>
<keyword evidence="5" id="KW-0479">Metal-binding</keyword>
<dbReference type="InterPro" id="IPR036565">
    <property type="entry name" value="Mur-like_cat_sf"/>
</dbReference>
<proteinExistence type="inferred from homology"/>
<dbReference type="PROSITE" id="PS01011">
    <property type="entry name" value="FOLYLPOLYGLU_SYNT_1"/>
    <property type="match status" value="1"/>
</dbReference>
<dbReference type="GO" id="GO:0005524">
    <property type="term" value="F:ATP binding"/>
    <property type="evidence" value="ECO:0007669"/>
    <property type="project" value="UniProtKB-KW"/>
</dbReference>
<evidence type="ECO:0000259" key="11">
    <source>
        <dbReference type="Pfam" id="PF08245"/>
    </source>
</evidence>
<gene>
    <name evidence="12" type="ORF">UFOPK2373_00696</name>
</gene>
<dbReference type="Pfam" id="PF02875">
    <property type="entry name" value="Mur_ligase_C"/>
    <property type="match status" value="1"/>
</dbReference>
<dbReference type="InterPro" id="IPR001645">
    <property type="entry name" value="Folylpolyglutamate_synth"/>
</dbReference>
<evidence type="ECO:0000256" key="3">
    <source>
        <dbReference type="ARBA" id="ARBA00013025"/>
    </source>
</evidence>
<protein>
    <recommendedName>
        <fullName evidence="3">tetrahydrofolate synthase</fullName>
        <ecNumber evidence="3">6.3.2.17</ecNumber>
    </recommendedName>
</protein>
<organism evidence="12">
    <name type="scientific">freshwater metagenome</name>
    <dbReference type="NCBI Taxonomy" id="449393"/>
    <lineage>
        <taxon>unclassified sequences</taxon>
        <taxon>metagenomes</taxon>
        <taxon>ecological metagenomes</taxon>
    </lineage>
</organism>
<feature type="domain" description="Mur ligase C-terminal" evidence="10">
    <location>
        <begin position="311"/>
        <end position="434"/>
    </location>
</feature>
<dbReference type="InterPro" id="IPR004101">
    <property type="entry name" value="Mur_ligase_C"/>
</dbReference>
<dbReference type="EC" id="6.3.2.17" evidence="3"/>
<comment type="similarity">
    <text evidence="2">Belongs to the folylpolyglutamate synthase family.</text>
</comment>
<keyword evidence="6" id="KW-0547">Nucleotide-binding</keyword>
<sequence length="453" mass="48628">MSSESDALAKIQEIEASLMARIPEHKLRPRLEPTRRAVELLGDPQKAYRVIHITGTNGKTSTTRIIERILREHGLRTGRFTSPHLIDLNERIALDGEPISNEILYEVFKDIEPVLEMVDQELLAQGESRLTFFEALAVLAFAAFADAPIDVLVLEVGMGGEWDSTNVADGDVAVFTPIDIDHVERVGETITEIATTKSGIIKSGAAVVSAVQPADALLVLEQKSEELADTFKVLGRDFAVTEFVESDLGVTFSMQGLAGTYENLFIPLHGAYQAANAALAVAAVEEFIGSATAPLAEHILKPALADVSSPGRLQVVSRKPRIILDAAHNPHGAASLASALENSFGLPHTVAVMSVLNDKDAIGIFSALEPVLAEVVITKSTSVRAHDVEVLAVTAREIFGDERVTVAEDFRDALSLAEAKLPPTPNATIVVTGSISLIGDVLKFRQIQEDADV</sequence>
<dbReference type="PIRSF" id="PIRSF001563">
    <property type="entry name" value="Folylpolyglu_synth"/>
    <property type="match status" value="1"/>
</dbReference>
<accession>A0A6J6NSC1</accession>
<dbReference type="Pfam" id="PF08245">
    <property type="entry name" value="Mur_ligase_M"/>
    <property type="match status" value="1"/>
</dbReference>
<evidence type="ECO:0000256" key="7">
    <source>
        <dbReference type="ARBA" id="ARBA00022840"/>
    </source>
</evidence>
<evidence type="ECO:0000259" key="10">
    <source>
        <dbReference type="Pfam" id="PF02875"/>
    </source>
</evidence>
<dbReference type="GO" id="GO:0046872">
    <property type="term" value="F:metal ion binding"/>
    <property type="evidence" value="ECO:0007669"/>
    <property type="project" value="UniProtKB-KW"/>
</dbReference>
<dbReference type="GO" id="GO:0008841">
    <property type="term" value="F:dihydrofolate synthase activity"/>
    <property type="evidence" value="ECO:0007669"/>
    <property type="project" value="TreeGrafter"/>
</dbReference>
<dbReference type="EMBL" id="CAEZXL010000110">
    <property type="protein sequence ID" value="CAB4689337.1"/>
    <property type="molecule type" value="Genomic_DNA"/>
</dbReference>
<dbReference type="FunFam" id="3.40.1190.10:FF:000011">
    <property type="entry name" value="Folylpolyglutamate synthase/dihydrofolate synthase"/>
    <property type="match status" value="1"/>
</dbReference>
<evidence type="ECO:0000256" key="5">
    <source>
        <dbReference type="ARBA" id="ARBA00022723"/>
    </source>
</evidence>
<dbReference type="GO" id="GO:0004326">
    <property type="term" value="F:tetrahydrofolylpolyglutamate synthase activity"/>
    <property type="evidence" value="ECO:0007669"/>
    <property type="project" value="UniProtKB-EC"/>
</dbReference>
<dbReference type="Gene3D" id="3.90.190.20">
    <property type="entry name" value="Mur ligase, C-terminal domain"/>
    <property type="match status" value="1"/>
</dbReference>
<dbReference type="SUPFAM" id="SSF53244">
    <property type="entry name" value="MurD-like peptide ligases, peptide-binding domain"/>
    <property type="match status" value="1"/>
</dbReference>
<keyword evidence="7" id="KW-0067">ATP-binding</keyword>